<dbReference type="OrthoDB" id="730777at2"/>
<dbReference type="Gene3D" id="3.90.1150.10">
    <property type="entry name" value="Aspartate Aminotransferase, domain 1"/>
    <property type="match status" value="1"/>
</dbReference>
<organism evidence="6 7">
    <name type="scientific">Ilyomonas limi</name>
    <dbReference type="NCBI Taxonomy" id="2575867"/>
    <lineage>
        <taxon>Bacteria</taxon>
        <taxon>Pseudomonadati</taxon>
        <taxon>Bacteroidota</taxon>
        <taxon>Chitinophagia</taxon>
        <taxon>Chitinophagales</taxon>
        <taxon>Chitinophagaceae</taxon>
        <taxon>Ilyomonas</taxon>
    </lineage>
</organism>
<dbReference type="AlphaFoldDB" id="A0A4U3L4X8"/>
<comment type="caution">
    <text evidence="6">The sequence shown here is derived from an EMBL/GenBank/DDBJ whole genome shotgun (WGS) entry which is preliminary data.</text>
</comment>
<name>A0A4U3L4X8_9BACT</name>
<dbReference type="FunFam" id="3.40.640.10:FF:000004">
    <property type="entry name" value="Acetylornithine aminotransferase"/>
    <property type="match status" value="1"/>
</dbReference>
<dbReference type="PIRSF" id="PIRSF000521">
    <property type="entry name" value="Transaminase_4ab_Lys_Orn"/>
    <property type="match status" value="1"/>
</dbReference>
<keyword evidence="2 6" id="KW-0032">Aminotransferase</keyword>
<evidence type="ECO:0000313" key="7">
    <source>
        <dbReference type="Proteomes" id="UP000305848"/>
    </source>
</evidence>
<protein>
    <submittedName>
        <fullName evidence="6">Aspartate aminotransferase family protein</fullName>
    </submittedName>
</protein>
<dbReference type="InterPro" id="IPR015421">
    <property type="entry name" value="PyrdxlP-dep_Trfase_major"/>
</dbReference>
<keyword evidence="3 6" id="KW-0808">Transferase</keyword>
<keyword evidence="4 5" id="KW-0663">Pyridoxal phosphate</keyword>
<sequence length="401" mass="43924">MDNRALFLRHVAQTSPSPIGLEMVRAAGIYQYDINNKPYIDFISGFSVANIGHSHPKVIAAVQEQAAAYMHLIVYGEFIQNPQVAYAQLLTSLLPQSLNCVYFTNSGAEATEGAMKLAKRSTGRTKIIAFNNSYHGSTQGALSAMGCEYFRNAYRPLLPEVYHYDYGSAEAVKAIDENVACVLVEPVQAESGVTKPPADWLKLLREACNKWGSLLVFDEIQAGFGRTGSLWAFEQTGVVPDILLLGKALGGGMPLGAFVADYKLMQTLTHNPVLGHITTFGGHPVSCAAGKAALEVLLESNCIKAVKKKEQLLLQYLQHPAILAVQSAGLWASLRFKDFETNLAIIHRCIANGLITDWFLFSPERMRIAPPLIITEQQLAQACEIILQSIKEVVSADRLNR</sequence>
<evidence type="ECO:0000313" key="6">
    <source>
        <dbReference type="EMBL" id="TKK70185.1"/>
    </source>
</evidence>
<dbReference type="InterPro" id="IPR015424">
    <property type="entry name" value="PyrdxlP-dep_Trfase"/>
</dbReference>
<accession>A0A4U3L4X8</accession>
<dbReference type="PROSITE" id="PS00600">
    <property type="entry name" value="AA_TRANSFER_CLASS_3"/>
    <property type="match status" value="1"/>
</dbReference>
<dbReference type="InterPro" id="IPR050103">
    <property type="entry name" value="Class-III_PLP-dep_AT"/>
</dbReference>
<dbReference type="SUPFAM" id="SSF53383">
    <property type="entry name" value="PLP-dependent transferases"/>
    <property type="match status" value="1"/>
</dbReference>
<dbReference type="Pfam" id="PF00202">
    <property type="entry name" value="Aminotran_3"/>
    <property type="match status" value="1"/>
</dbReference>
<gene>
    <name evidence="6" type="ORF">FC093_05395</name>
</gene>
<comment type="cofactor">
    <cofactor evidence="1">
        <name>pyridoxal 5'-phosphate</name>
        <dbReference type="ChEBI" id="CHEBI:597326"/>
    </cofactor>
</comment>
<reference evidence="6 7" key="1">
    <citation type="submission" date="2019-05" db="EMBL/GenBank/DDBJ databases">
        <title>Panacibacter sp. strain 17mud1-8 Genome sequencing and assembly.</title>
        <authorList>
            <person name="Chhetri G."/>
        </authorList>
    </citation>
    <scope>NUCLEOTIDE SEQUENCE [LARGE SCALE GENOMIC DNA]</scope>
    <source>
        <strain evidence="6 7">17mud1-8</strain>
    </source>
</reference>
<dbReference type="EMBL" id="SZQL01000003">
    <property type="protein sequence ID" value="TKK70185.1"/>
    <property type="molecule type" value="Genomic_DNA"/>
</dbReference>
<dbReference type="RefSeq" id="WP_137260730.1">
    <property type="nucleotide sequence ID" value="NZ_SZQL01000003.1"/>
</dbReference>
<keyword evidence="7" id="KW-1185">Reference proteome</keyword>
<dbReference type="InterPro" id="IPR049704">
    <property type="entry name" value="Aminotrans_3_PPA_site"/>
</dbReference>
<dbReference type="PANTHER" id="PTHR11986:SF79">
    <property type="entry name" value="ACETYLORNITHINE AMINOTRANSFERASE, MITOCHONDRIAL"/>
    <property type="match status" value="1"/>
</dbReference>
<dbReference type="Gene3D" id="3.40.640.10">
    <property type="entry name" value="Type I PLP-dependent aspartate aminotransferase-like (Major domain)"/>
    <property type="match status" value="1"/>
</dbReference>
<proteinExistence type="inferred from homology"/>
<dbReference type="InterPro" id="IPR005814">
    <property type="entry name" value="Aminotrans_3"/>
</dbReference>
<dbReference type="Proteomes" id="UP000305848">
    <property type="component" value="Unassembled WGS sequence"/>
</dbReference>
<evidence type="ECO:0000256" key="5">
    <source>
        <dbReference type="RuleBase" id="RU003560"/>
    </source>
</evidence>
<evidence type="ECO:0000256" key="1">
    <source>
        <dbReference type="ARBA" id="ARBA00001933"/>
    </source>
</evidence>
<dbReference type="GO" id="GO:0030170">
    <property type="term" value="F:pyridoxal phosphate binding"/>
    <property type="evidence" value="ECO:0007669"/>
    <property type="project" value="InterPro"/>
</dbReference>
<dbReference type="CDD" id="cd00610">
    <property type="entry name" value="OAT_like"/>
    <property type="match status" value="1"/>
</dbReference>
<comment type="similarity">
    <text evidence="5">Belongs to the class-III pyridoxal-phosphate-dependent aminotransferase family.</text>
</comment>
<evidence type="ECO:0000256" key="3">
    <source>
        <dbReference type="ARBA" id="ARBA00022679"/>
    </source>
</evidence>
<dbReference type="GO" id="GO:0008483">
    <property type="term" value="F:transaminase activity"/>
    <property type="evidence" value="ECO:0007669"/>
    <property type="project" value="UniProtKB-KW"/>
</dbReference>
<dbReference type="InterPro" id="IPR015422">
    <property type="entry name" value="PyrdxlP-dep_Trfase_small"/>
</dbReference>
<dbReference type="PANTHER" id="PTHR11986">
    <property type="entry name" value="AMINOTRANSFERASE CLASS III"/>
    <property type="match status" value="1"/>
</dbReference>
<evidence type="ECO:0000256" key="4">
    <source>
        <dbReference type="ARBA" id="ARBA00022898"/>
    </source>
</evidence>
<dbReference type="GO" id="GO:0042802">
    <property type="term" value="F:identical protein binding"/>
    <property type="evidence" value="ECO:0007669"/>
    <property type="project" value="TreeGrafter"/>
</dbReference>
<evidence type="ECO:0000256" key="2">
    <source>
        <dbReference type="ARBA" id="ARBA00022576"/>
    </source>
</evidence>